<reference evidence="1" key="1">
    <citation type="submission" date="2019-02" db="EMBL/GenBank/DDBJ databases">
        <authorList>
            <person name="Gruber-Vodicka R. H."/>
            <person name="Seah K. B. B."/>
        </authorList>
    </citation>
    <scope>NUCLEOTIDE SEQUENCE</scope>
    <source>
        <strain evidence="1">BECK_DK161</strain>
    </source>
</reference>
<protein>
    <submittedName>
        <fullName evidence="1">Uncharacterized protein</fullName>
    </submittedName>
</protein>
<name>A0A450T5P2_9GAMM</name>
<proteinExistence type="predicted"/>
<gene>
    <name evidence="1" type="ORF">BECKDK2373C_GA0170839_109313</name>
</gene>
<dbReference type="EMBL" id="CAADEY010000093">
    <property type="protein sequence ID" value="VFJ62026.1"/>
    <property type="molecule type" value="Genomic_DNA"/>
</dbReference>
<organism evidence="1">
    <name type="scientific">Candidatus Kentrum sp. DK</name>
    <dbReference type="NCBI Taxonomy" id="2126562"/>
    <lineage>
        <taxon>Bacteria</taxon>
        <taxon>Pseudomonadati</taxon>
        <taxon>Pseudomonadota</taxon>
        <taxon>Gammaproteobacteria</taxon>
        <taxon>Candidatus Kentrum</taxon>
    </lineage>
</organism>
<accession>A0A450T5P2</accession>
<sequence>MSAREKLAAGIGEYRLHTEVFREARAELGKARFTADSIHSITNKDKLREERATIYPFVGQAR</sequence>
<dbReference type="AlphaFoldDB" id="A0A450T5P2"/>
<evidence type="ECO:0000313" key="1">
    <source>
        <dbReference type="EMBL" id="VFJ62026.1"/>
    </source>
</evidence>